<dbReference type="GO" id="GO:0008108">
    <property type="term" value="F:UDP-glucose:hexose-1-phosphate uridylyltransferase activity"/>
    <property type="evidence" value="ECO:0007669"/>
    <property type="project" value="UniProtKB-UniRule"/>
</dbReference>
<evidence type="ECO:0000256" key="5">
    <source>
        <dbReference type="ARBA" id="ARBA00022490"/>
    </source>
</evidence>
<dbReference type="PANTHER" id="PTHR39191">
    <property type="entry name" value="GALACTOSE-1-PHOSPHATE URIDYLYLTRANSFERASE"/>
    <property type="match status" value="1"/>
</dbReference>
<dbReference type="PANTHER" id="PTHR39191:SF1">
    <property type="entry name" value="DUF4922 DOMAIN-CONTAINING PROTEIN"/>
    <property type="match status" value="1"/>
</dbReference>
<comment type="subcellular location">
    <subcellularLocation>
        <location evidence="2 10">Cytoplasm</location>
    </subcellularLocation>
</comment>
<dbReference type="InterPro" id="IPR005849">
    <property type="entry name" value="GalP_Utransf_N"/>
</dbReference>
<evidence type="ECO:0000256" key="9">
    <source>
        <dbReference type="ARBA" id="ARBA00023277"/>
    </source>
</evidence>
<feature type="domain" description="Galactose-1-phosphate uridyl transferase N-terminal" evidence="11">
    <location>
        <begin position="17"/>
        <end position="221"/>
    </location>
</feature>
<comment type="pathway">
    <text evidence="3 10">Carbohydrate metabolism; galactose metabolism.</text>
</comment>
<keyword evidence="8 10" id="KW-0299">Galactose metabolism</keyword>
<evidence type="ECO:0000313" key="13">
    <source>
        <dbReference type="EMBL" id="AHA97661.1"/>
    </source>
</evidence>
<dbReference type="HAMAP" id="MF_00571">
    <property type="entry name" value="GalP_UDP_trans"/>
    <property type="match status" value="1"/>
</dbReference>
<dbReference type="InterPro" id="IPR023425">
    <property type="entry name" value="GalP_uridyl_Trfase_II_CS"/>
</dbReference>
<dbReference type="UniPathway" id="UPA00214"/>
<dbReference type="Pfam" id="PF02744">
    <property type="entry name" value="GalP_UDP_tr_C"/>
    <property type="match status" value="1"/>
</dbReference>
<evidence type="ECO:0000256" key="8">
    <source>
        <dbReference type="ARBA" id="ARBA00023144"/>
    </source>
</evidence>
<keyword evidence="5 10" id="KW-0963">Cytoplasm</keyword>
<dbReference type="EMBL" id="CP006811">
    <property type="protein sequence ID" value="AHA97661.1"/>
    <property type="molecule type" value="Genomic_DNA"/>
</dbReference>
<evidence type="ECO:0000256" key="2">
    <source>
        <dbReference type="ARBA" id="ARBA00004496"/>
    </source>
</evidence>
<accession>A0A7D9N7K7</accession>
<dbReference type="Proteomes" id="UP000018522">
    <property type="component" value="Chromosome"/>
</dbReference>
<evidence type="ECO:0000256" key="4">
    <source>
        <dbReference type="ARBA" id="ARBA00008706"/>
    </source>
</evidence>
<evidence type="ECO:0000313" key="14">
    <source>
        <dbReference type="Proteomes" id="UP000018522"/>
    </source>
</evidence>
<proteinExistence type="inferred from homology"/>
<keyword evidence="9 10" id="KW-0119">Carbohydrate metabolism</keyword>
<comment type="similarity">
    <text evidence="4 10">Belongs to the galactose-1-phosphate uridylyltransferase type 2 family.</text>
</comment>
<dbReference type="InterPro" id="IPR000766">
    <property type="entry name" value="GalP_uridyl_Trfase_II"/>
</dbReference>
<evidence type="ECO:0000256" key="1">
    <source>
        <dbReference type="ARBA" id="ARBA00001107"/>
    </source>
</evidence>
<evidence type="ECO:0000259" key="11">
    <source>
        <dbReference type="Pfam" id="PF01087"/>
    </source>
</evidence>
<name>A0A7D9N7K7_LACJH</name>
<feature type="domain" description="Galactose-1-phosphate uridyl transferase C-terminal" evidence="12">
    <location>
        <begin position="237"/>
        <end position="430"/>
    </location>
</feature>
<organism evidence="13 14">
    <name type="scientific">Lactobacillus johnsonii N6.2</name>
    <dbReference type="NCBI Taxonomy" id="1408186"/>
    <lineage>
        <taxon>Bacteria</taxon>
        <taxon>Bacillati</taxon>
        <taxon>Bacillota</taxon>
        <taxon>Bacilli</taxon>
        <taxon>Lactobacillales</taxon>
        <taxon>Lactobacillaceae</taxon>
        <taxon>Lactobacillus</taxon>
    </lineage>
</organism>
<evidence type="ECO:0000259" key="12">
    <source>
        <dbReference type="Pfam" id="PF02744"/>
    </source>
</evidence>
<evidence type="ECO:0000256" key="10">
    <source>
        <dbReference type="HAMAP-Rule" id="MF_00571"/>
    </source>
</evidence>
<dbReference type="AlphaFoldDB" id="A0A7D9N7K7"/>
<dbReference type="GO" id="GO:0005737">
    <property type="term" value="C:cytoplasm"/>
    <property type="evidence" value="ECO:0007669"/>
    <property type="project" value="UniProtKB-SubCell"/>
</dbReference>
<keyword evidence="7 10" id="KW-0548">Nucleotidyltransferase</keyword>
<dbReference type="EC" id="2.7.7.12" evidence="10"/>
<comment type="catalytic activity">
    <reaction evidence="1 10">
        <text>alpha-D-galactose 1-phosphate + UDP-alpha-D-glucose = alpha-D-glucose 1-phosphate + UDP-alpha-D-galactose</text>
        <dbReference type="Rhea" id="RHEA:13989"/>
        <dbReference type="ChEBI" id="CHEBI:58336"/>
        <dbReference type="ChEBI" id="CHEBI:58601"/>
        <dbReference type="ChEBI" id="CHEBI:58885"/>
        <dbReference type="ChEBI" id="CHEBI:66914"/>
        <dbReference type="EC" id="2.7.7.12"/>
    </reaction>
</comment>
<evidence type="ECO:0000256" key="3">
    <source>
        <dbReference type="ARBA" id="ARBA00004947"/>
    </source>
</evidence>
<dbReference type="KEGG" id="ljn:T285_06500"/>
<gene>
    <name evidence="10" type="primary">galT</name>
    <name evidence="13" type="ORF">T285_06500</name>
</gene>
<dbReference type="PROSITE" id="PS01163">
    <property type="entry name" value="GAL_P_UDP_TRANSF_II"/>
    <property type="match status" value="1"/>
</dbReference>
<evidence type="ECO:0000256" key="6">
    <source>
        <dbReference type="ARBA" id="ARBA00022679"/>
    </source>
</evidence>
<dbReference type="Pfam" id="PF01087">
    <property type="entry name" value="GalP_UDP_transf"/>
    <property type="match status" value="1"/>
</dbReference>
<dbReference type="InterPro" id="IPR005850">
    <property type="entry name" value="GalP_Utransf_C"/>
</dbReference>
<dbReference type="PIRSF" id="PIRSF006005">
    <property type="entry name" value="GalT_BS"/>
    <property type="match status" value="1"/>
</dbReference>
<keyword evidence="6 10" id="KW-0808">Transferase</keyword>
<reference evidence="13 14" key="1">
    <citation type="journal article" date="2014" name="Genome Announc.">
        <title>Complete Genome Sequences of Lactobacillus johnsonii Strain N6.2 and Lactobacillus reuteri Strain TD1.</title>
        <authorList>
            <person name="Leonard M.T."/>
            <person name="Valladares R.B."/>
            <person name="Ardissone A."/>
            <person name="Gonzalez C.F."/>
            <person name="Lorca G.L."/>
            <person name="Triplett E.W."/>
        </authorList>
    </citation>
    <scope>NUCLEOTIDE SEQUENCE [LARGE SCALE GENOMIC DNA]</scope>
    <source>
        <strain evidence="13 14">N6.2</strain>
    </source>
</reference>
<evidence type="ECO:0000256" key="7">
    <source>
        <dbReference type="ARBA" id="ARBA00022695"/>
    </source>
</evidence>
<dbReference type="GO" id="GO:0006012">
    <property type="term" value="P:galactose metabolic process"/>
    <property type="evidence" value="ECO:0007669"/>
    <property type="project" value="UniProtKB-UniRule"/>
</dbReference>
<dbReference type="NCBIfam" id="NF003630">
    <property type="entry name" value="PRK05270.1-3"/>
    <property type="match status" value="1"/>
</dbReference>
<dbReference type="RefSeq" id="WP_023599798.1">
    <property type="nucleotide sequence ID" value="NC_022909.1"/>
</dbReference>
<sequence length="495" mass="56769">MKIIEKFADEVIESGAYQELDRVYIINKIKALVGDEDQECDEKQTSVHQFVQMAVDRKIIPDDNTSREVLNDELYDLKTPTPSKVNEIFWQKMQKSAITATDWFYKLCVDNNYVKKEAIAKNIVFSGRSSKNHELEITINLSKPEKDPKAIAAAAHNTGNKYPQCALCLENEGYVGGYGKNARSNLRVIRMTIGGHPWGFQYSPYAYFNEHCIFLDQKHIPMIINQQTLINLIDIEKQLPEYFVGSNADLPIVGGSMLAHEHYQGGRHVFPMMKAKIKKEVIFDKYPDVKVGIVDWPMSDLRLISKNSLALISLGSKIIDFWDRYSDQDRQITAFDGKTRHHTVTPIMHRDGEKFVLDLVLRDNNTSDKYPLGIFHPHSELWHIKKENIGLIEVMGRAILPGRLKKELEEVKKYLLDENNEIAESHLAWAQEIKANHQITSENVDSILQQALVEVFDQVLECAGVFKNNENGEVGWQKFTEALVSEVDRENENKF</sequence>
<protein>
    <recommendedName>
        <fullName evidence="10">Galactose-1-phosphate uridylyltransferase</fullName>
        <shortName evidence="10">Gal-1-P uridylyltransferase</shortName>
        <ecNumber evidence="10">2.7.7.12</ecNumber>
    </recommendedName>
    <alternativeName>
        <fullName evidence="10">UDP-glucose--hexose-1-phosphate uridylyltransferase</fullName>
    </alternativeName>
</protein>